<evidence type="ECO:0000256" key="2">
    <source>
        <dbReference type="ARBA" id="ARBA00022679"/>
    </source>
</evidence>
<feature type="compositionally biased region" description="Acidic residues" evidence="4">
    <location>
        <begin position="377"/>
        <end position="391"/>
    </location>
</feature>
<keyword evidence="1" id="KW-0489">Methyltransferase</keyword>
<dbReference type="KEGG" id="hlm:DV707_07655"/>
<reference evidence="5 8" key="2">
    <citation type="journal article" date="2019" name="Nat. Commun.">
        <title>A new type of DNA phosphorothioation-based antiviral system in archaea.</title>
        <authorList>
            <person name="Xiong L."/>
            <person name="Liu S."/>
            <person name="Chen S."/>
            <person name="Xiao Y."/>
            <person name="Zhu B."/>
            <person name="Gao Y."/>
            <person name="Zhang Y."/>
            <person name="Chen B."/>
            <person name="Luo J."/>
            <person name="Deng Z."/>
            <person name="Chen X."/>
            <person name="Wang L."/>
            <person name="Chen S."/>
        </authorList>
    </citation>
    <scope>NUCLEOTIDE SEQUENCE [LARGE SCALE GENOMIC DNA]</scope>
    <source>
        <strain evidence="5 8">CGMCC 1.10331</strain>
    </source>
</reference>
<gene>
    <name evidence="5" type="ORF">DV707_07655</name>
    <name evidence="6" type="ORF">SAMN04488133_0014</name>
</gene>
<sequence>MSGRDRSADVDSVAERCSRVLDTDLLCGYRSTLEASLGDPGIRPEFVAWREYVRERHGDVFSHLADEGIDVGHPEGTGVRRPEGTDVGRPENSHASGTESPRVGVDEALFVETLTFDFLLTELLNTLESRLGCTVSRPLADDAGVSFEARFATVHERVTARLPPDAFASFRSAASEFLDAARPYDVGALHRECVSPVARRAFGRYDTPGGLAELAAEEVFDDFGGDEGAAGTGGSDSSRPGRPPTVVDPGCGAGALLAAAATRLAGIHRDAPAAERVRTVFDSVRGFDVAPNAVRASRLALVLAVRPLLEAVGDATASADAPPTFTPRIVLGDASEATVADPPLGGTRADALLLNPPWLTWDSLSEAAKDRWRTETGEETGPDPEEDGTEPDPERTETAPELFDRRGLDARLGYANDDLSVPYALRCVHHLLRDGGRASVILKRDLLTGPAGERLRRADLGDRSIVYDRVHDFDSLRPFSDVDAGTALFALRIGANEDPNGVPTTRWHTASEESEAAPDATASRRRGGSFESLSTMRSAFDRTRTRLVPAEPDVPSSPWLRADAERAAVGTCTYRIRHGVKDDAKAVYAVDRETIERHGLEPDHVYPYLKSKHIVKYGLFGHDLQLVPQRRVNEDNEDELRTETPATFAYLDAHRDRLRDRGSSWFDDGPFYSLFGVGPYTWSEYKIVWCRLGFKPHFAVVSTVSDPVVGEKPVVPGDHCMFVATDEEREAHYLCALLNSAPYQRCLRDISSGGKSSLSKSTVEQLALPEWSSGPRQQRLAALSRQAHSIVPDHVDCSKRAYNKKTIPELAAVQHEIDRTVERFLVDGADHAP</sequence>
<keyword evidence="3" id="KW-0949">S-adenosyl-L-methionine</keyword>
<proteinExistence type="predicted"/>
<feature type="region of interest" description="Disordered" evidence="4">
    <location>
        <begin position="225"/>
        <end position="248"/>
    </location>
</feature>
<dbReference type="InterPro" id="IPR050953">
    <property type="entry name" value="N4_N6_ade-DNA_methylase"/>
</dbReference>
<dbReference type="GeneID" id="39857953"/>
<keyword evidence="7" id="KW-1185">Reference proteome</keyword>
<name>A0A1H5SP89_9EURY</name>
<evidence type="ECO:0000313" key="5">
    <source>
        <dbReference type="EMBL" id="QCC47546.1"/>
    </source>
</evidence>
<feature type="region of interest" description="Disordered" evidence="4">
    <location>
        <begin position="70"/>
        <end position="101"/>
    </location>
</feature>
<dbReference type="Gene3D" id="3.40.50.150">
    <property type="entry name" value="Vaccinia Virus protein VP39"/>
    <property type="match status" value="1"/>
</dbReference>
<dbReference type="GO" id="GO:0032259">
    <property type="term" value="P:methylation"/>
    <property type="evidence" value="ECO:0007669"/>
    <property type="project" value="UniProtKB-KW"/>
</dbReference>
<feature type="compositionally biased region" description="Basic and acidic residues" evidence="4">
    <location>
        <begin position="70"/>
        <end position="92"/>
    </location>
</feature>
<feature type="region of interest" description="Disordered" evidence="4">
    <location>
        <begin position="500"/>
        <end position="531"/>
    </location>
</feature>
<dbReference type="SUPFAM" id="SSF53335">
    <property type="entry name" value="S-adenosyl-L-methionine-dependent methyltransferases"/>
    <property type="match status" value="1"/>
</dbReference>
<dbReference type="Proteomes" id="UP000296733">
    <property type="component" value="Chromosome"/>
</dbReference>
<dbReference type="PANTHER" id="PTHR33841">
    <property type="entry name" value="DNA METHYLTRANSFERASE YEEA-RELATED"/>
    <property type="match status" value="1"/>
</dbReference>
<evidence type="ECO:0000313" key="8">
    <source>
        <dbReference type="Proteomes" id="UP000296733"/>
    </source>
</evidence>
<dbReference type="RefSeq" id="WP_103989851.1">
    <property type="nucleotide sequence ID" value="NZ_CP031311.1"/>
</dbReference>
<dbReference type="Proteomes" id="UP000236740">
    <property type="component" value="Unassembled WGS sequence"/>
</dbReference>
<keyword evidence="5" id="KW-0255">Endonuclease</keyword>
<keyword evidence="5" id="KW-0378">Hydrolase</keyword>
<dbReference type="InterPro" id="IPR029063">
    <property type="entry name" value="SAM-dependent_MTases_sf"/>
</dbReference>
<dbReference type="PANTHER" id="PTHR33841:SF5">
    <property type="entry name" value="DNA METHYLASE (MODIFICATION METHYLASE) (METHYLTRANSFERASE)-RELATED"/>
    <property type="match status" value="1"/>
</dbReference>
<keyword evidence="5" id="KW-0540">Nuclease</keyword>
<dbReference type="OrthoDB" id="45790at2157"/>
<protein>
    <submittedName>
        <fullName evidence="5">Type I restriction endonuclease subunit M</fullName>
    </submittedName>
</protein>
<dbReference type="GO" id="GO:0008168">
    <property type="term" value="F:methyltransferase activity"/>
    <property type="evidence" value="ECO:0007669"/>
    <property type="project" value="UniProtKB-KW"/>
</dbReference>
<dbReference type="AlphaFoldDB" id="A0A1H5SP89"/>
<evidence type="ECO:0000313" key="6">
    <source>
        <dbReference type="EMBL" id="SEF51778.1"/>
    </source>
</evidence>
<evidence type="ECO:0000256" key="3">
    <source>
        <dbReference type="ARBA" id="ARBA00022691"/>
    </source>
</evidence>
<feature type="region of interest" description="Disordered" evidence="4">
    <location>
        <begin position="369"/>
        <end position="401"/>
    </location>
</feature>
<evidence type="ECO:0000256" key="4">
    <source>
        <dbReference type="SAM" id="MobiDB-lite"/>
    </source>
</evidence>
<dbReference type="GO" id="GO:0004519">
    <property type="term" value="F:endonuclease activity"/>
    <property type="evidence" value="ECO:0007669"/>
    <property type="project" value="UniProtKB-KW"/>
</dbReference>
<feature type="compositionally biased region" description="Basic and acidic residues" evidence="4">
    <location>
        <begin position="392"/>
        <end position="401"/>
    </location>
</feature>
<reference evidence="6 7" key="1">
    <citation type="submission" date="2016-10" db="EMBL/GenBank/DDBJ databases">
        <authorList>
            <person name="de Groot N.N."/>
        </authorList>
    </citation>
    <scope>NUCLEOTIDE SEQUENCE [LARGE SCALE GENOMIC DNA]</scope>
    <source>
        <strain evidence="6 7">CGMCC 1.10331</strain>
    </source>
</reference>
<evidence type="ECO:0000256" key="1">
    <source>
        <dbReference type="ARBA" id="ARBA00022603"/>
    </source>
</evidence>
<dbReference type="EMBL" id="FNVN01000001">
    <property type="protein sequence ID" value="SEF51778.1"/>
    <property type="molecule type" value="Genomic_DNA"/>
</dbReference>
<accession>A0A1H5SP89</accession>
<dbReference type="EMBL" id="CP031311">
    <property type="protein sequence ID" value="QCC47546.1"/>
    <property type="molecule type" value="Genomic_DNA"/>
</dbReference>
<keyword evidence="2" id="KW-0808">Transferase</keyword>
<organism evidence="6 7">
    <name type="scientific">Halobellus limi</name>
    <dbReference type="NCBI Taxonomy" id="699433"/>
    <lineage>
        <taxon>Archaea</taxon>
        <taxon>Methanobacteriati</taxon>
        <taxon>Methanobacteriota</taxon>
        <taxon>Stenosarchaea group</taxon>
        <taxon>Halobacteria</taxon>
        <taxon>Halobacteriales</taxon>
        <taxon>Haloferacaceae</taxon>
        <taxon>Halobellus</taxon>
    </lineage>
</organism>
<evidence type="ECO:0000313" key="7">
    <source>
        <dbReference type="Proteomes" id="UP000236740"/>
    </source>
</evidence>
<dbReference type="PRINTS" id="PR00507">
    <property type="entry name" value="N12N6MTFRASE"/>
</dbReference>